<comment type="caution">
    <text evidence="3">The sequence shown here is derived from an EMBL/GenBank/DDBJ whole genome shotgun (WGS) entry which is preliminary data.</text>
</comment>
<dbReference type="InterPro" id="IPR058920">
    <property type="entry name" value="PAP-OAS1-bd-rel"/>
</dbReference>
<evidence type="ECO:0000313" key="3">
    <source>
        <dbReference type="EMBL" id="KAL0389122.1"/>
    </source>
</evidence>
<accession>A0AAW2SAN7</accession>
<organism evidence="3">
    <name type="scientific">Sesamum calycinum</name>
    <dbReference type="NCBI Taxonomy" id="2727403"/>
    <lineage>
        <taxon>Eukaryota</taxon>
        <taxon>Viridiplantae</taxon>
        <taxon>Streptophyta</taxon>
        <taxon>Embryophyta</taxon>
        <taxon>Tracheophyta</taxon>
        <taxon>Spermatophyta</taxon>
        <taxon>Magnoliopsida</taxon>
        <taxon>eudicotyledons</taxon>
        <taxon>Gunneridae</taxon>
        <taxon>Pentapetalae</taxon>
        <taxon>asterids</taxon>
        <taxon>lamiids</taxon>
        <taxon>Lamiales</taxon>
        <taxon>Pedaliaceae</taxon>
        <taxon>Sesamum</taxon>
    </lineage>
</organism>
<proteinExistence type="predicted"/>
<dbReference type="Pfam" id="PF26180">
    <property type="entry name" value="PAP-OAS1"/>
    <property type="match status" value="1"/>
</dbReference>
<dbReference type="SUPFAM" id="SSF81301">
    <property type="entry name" value="Nucleotidyltransferase"/>
    <property type="match status" value="1"/>
</dbReference>
<dbReference type="InterPro" id="IPR058921">
    <property type="entry name" value="PAP/OAS1-rel"/>
</dbReference>
<evidence type="ECO:0000256" key="1">
    <source>
        <dbReference type="SAM" id="MobiDB-lite"/>
    </source>
</evidence>
<dbReference type="SUPFAM" id="SSF81631">
    <property type="entry name" value="PAP/OAS1 substrate-binding domain"/>
    <property type="match status" value="1"/>
</dbReference>
<sequence length="902" mass="100071">MGELGVANSGGRSEQCSGFFLGSRSSTPPDPASLSEESLSAAEEAAQQVLNCVHPTLDSEEKRRDIVDYVQRLIKSHLNCEFAKLLADVQNSNIRKVKLYCRFLSVFLLGFPLWSVPLKTYLPDGDIDLTALKGPNAEESLPRDVFALLQREGKNENAEYQVKDTQYIDAEVKLVKCLVRNIVIDISFNQLGGLSTLCFLEQLLILMIISGFCTGYVSKLSSPNVDRLVGRNHLFKRSIILVKAWCYYESRILGAHHGLISTYALETLILYIFHLYHSSLSGPLAVLYRFLDYYSQFDWEKYCISLKGPVCKSSLPDIVVETPESGWNNLMLSEEFLENCMEMFSVSSRTPEGNPKAFQAKHLNIIDPLKENNNLGRSVHRGNFYRIRSAFKYGARKLGQVLLQPRDKVANGICEIFTNTLARHGNDFRSSFQCLTLESGDEESSTASLSSPVELLSEDDMLLKSSVSDADNDSVGFEFKNETDRYLTIELTSEMASGYSAEGVISGHHIAGETYDLATSNSSLRNGTSDYASSSDYTSSVSWNHCHKSLYSRRSSEIGRLGTGTFHQSGVGATGSQKFGISSWLKYIKENGKISSTYQWCMDNSHDGCITGLGSSIPKANILENLSLEFREMDLTSVGGDSEAFNPLADLSGDYDSHIRSLLYGQLCHGFSLSASVVCHTPSFPSRLLNKKPWDIVRESMPFWRSQFSKMSSRSVSVEQSRRLAADSALSSSAFRSEGTQKTRGTGTYFPHVKGFYREKSLQGRSRNKALGNHNQFHRYGRCNGLYPAFGMPSYFENGIHEVLPARSKSESRGRLDVQYQSPRSVGDGNQASGDLNGSCRIEFGSVGNLGEEVFSTSAHVCGSALGTSLETQCTRKLMKQERVPGPSIHLKNEVDFPPLCQ</sequence>
<feature type="domain" description="PAP/OAS1 substrate-binding-related" evidence="2">
    <location>
        <begin position="229"/>
        <end position="421"/>
    </location>
</feature>
<dbReference type="EMBL" id="JACGWM010000002">
    <property type="protein sequence ID" value="KAL0389122.1"/>
    <property type="molecule type" value="Genomic_DNA"/>
</dbReference>
<evidence type="ECO:0000259" key="2">
    <source>
        <dbReference type="Pfam" id="PF26180"/>
    </source>
</evidence>
<dbReference type="PANTHER" id="PTHR45979">
    <property type="entry name" value="PAP/OAS1 SUBSTRATE-BINDING DOMAIN SUPERFAMILY"/>
    <property type="match status" value="1"/>
</dbReference>
<dbReference type="Gene3D" id="1.10.1410.10">
    <property type="match status" value="1"/>
</dbReference>
<dbReference type="PANTHER" id="PTHR45979:SF28">
    <property type="entry name" value="POLY(A) RNA POLYMERASE CID14-LIKE"/>
    <property type="match status" value="1"/>
</dbReference>
<feature type="region of interest" description="Disordered" evidence="1">
    <location>
        <begin position="1"/>
        <end position="38"/>
    </location>
</feature>
<dbReference type="Gene3D" id="3.30.460.10">
    <property type="entry name" value="Beta Polymerase, domain 2"/>
    <property type="match status" value="1"/>
</dbReference>
<reference evidence="3" key="2">
    <citation type="journal article" date="2024" name="Plant">
        <title>Genomic evolution and insights into agronomic trait innovations of Sesamum species.</title>
        <authorList>
            <person name="Miao H."/>
            <person name="Wang L."/>
            <person name="Qu L."/>
            <person name="Liu H."/>
            <person name="Sun Y."/>
            <person name="Le M."/>
            <person name="Wang Q."/>
            <person name="Wei S."/>
            <person name="Zheng Y."/>
            <person name="Lin W."/>
            <person name="Duan Y."/>
            <person name="Cao H."/>
            <person name="Xiong S."/>
            <person name="Wang X."/>
            <person name="Wei L."/>
            <person name="Li C."/>
            <person name="Ma Q."/>
            <person name="Ju M."/>
            <person name="Zhao R."/>
            <person name="Li G."/>
            <person name="Mu C."/>
            <person name="Tian Q."/>
            <person name="Mei H."/>
            <person name="Zhang T."/>
            <person name="Gao T."/>
            <person name="Zhang H."/>
        </authorList>
    </citation>
    <scope>NUCLEOTIDE SEQUENCE</scope>
    <source>
        <strain evidence="3">KEN8</strain>
    </source>
</reference>
<protein>
    <recommendedName>
        <fullName evidence="2">PAP/OAS1 substrate-binding-related domain-containing protein</fullName>
    </recommendedName>
</protein>
<name>A0AAW2SAN7_9LAMI</name>
<dbReference type="InterPro" id="IPR043519">
    <property type="entry name" value="NT_sf"/>
</dbReference>
<dbReference type="AlphaFoldDB" id="A0AAW2SAN7"/>
<reference evidence="3" key="1">
    <citation type="submission" date="2020-06" db="EMBL/GenBank/DDBJ databases">
        <authorList>
            <person name="Li T."/>
            <person name="Hu X."/>
            <person name="Zhang T."/>
            <person name="Song X."/>
            <person name="Zhang H."/>
            <person name="Dai N."/>
            <person name="Sheng W."/>
            <person name="Hou X."/>
            <person name="Wei L."/>
        </authorList>
    </citation>
    <scope>NUCLEOTIDE SEQUENCE</scope>
    <source>
        <strain evidence="3">KEN8</strain>
        <tissue evidence="3">Leaf</tissue>
    </source>
</reference>
<gene>
    <name evidence="3" type="ORF">Scaly_0269300</name>
</gene>